<dbReference type="Proteomes" id="UP001575105">
    <property type="component" value="Unassembled WGS sequence"/>
</dbReference>
<sequence length="118" mass="13205">MARLGNVIESACPYLDKDDARCSDRFSLRRLEQAFHVCANGGHECCSIYHQLLREQQRRESNRLTITITVEGRQPPRPARTGPGRAEPTREGGEPIPFPRSPRPSEQRPAVALRAVGS</sequence>
<evidence type="ECO:0000313" key="3">
    <source>
        <dbReference type="Proteomes" id="UP001575105"/>
    </source>
</evidence>
<comment type="caution">
    <text evidence="2">The sequence shown here is derived from an EMBL/GenBank/DDBJ whole genome shotgun (WGS) entry which is preliminary data.</text>
</comment>
<name>A0ABV4U8U6_9BACT</name>
<proteinExistence type="predicted"/>
<gene>
    <name evidence="2" type="ORF">ACERK3_14020</name>
</gene>
<accession>A0ABV4U8U6</accession>
<keyword evidence="3" id="KW-1185">Reference proteome</keyword>
<dbReference type="EMBL" id="JBGUBD010000008">
    <property type="protein sequence ID" value="MFA9479403.1"/>
    <property type="molecule type" value="Genomic_DNA"/>
</dbReference>
<dbReference type="RefSeq" id="WP_425346322.1">
    <property type="nucleotide sequence ID" value="NZ_JBGUBD010000008.1"/>
</dbReference>
<protein>
    <submittedName>
        <fullName evidence="2">Uncharacterized protein</fullName>
    </submittedName>
</protein>
<evidence type="ECO:0000313" key="2">
    <source>
        <dbReference type="EMBL" id="MFA9479403.1"/>
    </source>
</evidence>
<feature type="region of interest" description="Disordered" evidence="1">
    <location>
        <begin position="70"/>
        <end position="118"/>
    </location>
</feature>
<reference evidence="2 3" key="1">
    <citation type="submission" date="2024-08" db="EMBL/GenBank/DDBJ databases">
        <title>Whole-genome sequencing of halo(alkali)philic microorganisms from hypersaline lakes.</title>
        <authorList>
            <person name="Sorokin D.Y."/>
            <person name="Merkel A.Y."/>
            <person name="Messina E."/>
            <person name="Yakimov M."/>
        </authorList>
    </citation>
    <scope>NUCLEOTIDE SEQUENCE [LARGE SCALE GENOMIC DNA]</scope>
    <source>
        <strain evidence="2 3">AB-hyl4</strain>
    </source>
</reference>
<evidence type="ECO:0000256" key="1">
    <source>
        <dbReference type="SAM" id="MobiDB-lite"/>
    </source>
</evidence>
<organism evidence="2 3">
    <name type="scientific">Natronomicrosphaera hydrolytica</name>
    <dbReference type="NCBI Taxonomy" id="3242702"/>
    <lineage>
        <taxon>Bacteria</taxon>
        <taxon>Pseudomonadati</taxon>
        <taxon>Planctomycetota</taxon>
        <taxon>Phycisphaerae</taxon>
        <taxon>Phycisphaerales</taxon>
        <taxon>Phycisphaeraceae</taxon>
        <taxon>Natronomicrosphaera</taxon>
    </lineage>
</organism>